<organism evidence="15 16">
    <name type="scientific">Budvicia aquatica</name>
    <dbReference type="NCBI Taxonomy" id="82979"/>
    <lineage>
        <taxon>Bacteria</taxon>
        <taxon>Pseudomonadati</taxon>
        <taxon>Pseudomonadota</taxon>
        <taxon>Gammaproteobacteria</taxon>
        <taxon>Enterobacterales</taxon>
        <taxon>Budviciaceae</taxon>
        <taxon>Budvicia</taxon>
    </lineage>
</organism>
<dbReference type="PROSITE" id="PS50110">
    <property type="entry name" value="RESPONSE_REGULATORY"/>
    <property type="match status" value="1"/>
</dbReference>
<dbReference type="SMART" id="SM00382">
    <property type="entry name" value="AAA"/>
    <property type="match status" value="1"/>
</dbReference>
<dbReference type="InterPro" id="IPR011006">
    <property type="entry name" value="CheY-like_superfamily"/>
</dbReference>
<feature type="domain" description="Response regulatory" evidence="14">
    <location>
        <begin position="6"/>
        <end position="120"/>
    </location>
</feature>
<keyword evidence="8" id="KW-0238">DNA-binding</keyword>
<dbReference type="SUPFAM" id="SSF46689">
    <property type="entry name" value="Homeodomain-like"/>
    <property type="match status" value="1"/>
</dbReference>
<dbReference type="Pfam" id="PF25601">
    <property type="entry name" value="AAA_lid_14"/>
    <property type="match status" value="1"/>
</dbReference>
<dbReference type="PRINTS" id="PR01590">
    <property type="entry name" value="HTHFIS"/>
</dbReference>
<dbReference type="GO" id="GO:0005524">
    <property type="term" value="F:ATP binding"/>
    <property type="evidence" value="ECO:0007669"/>
    <property type="project" value="UniProtKB-KW"/>
</dbReference>
<dbReference type="FunFam" id="1.10.8.60:FF:000014">
    <property type="entry name" value="DNA-binding transcriptional regulator NtrC"/>
    <property type="match status" value="1"/>
</dbReference>
<evidence type="ECO:0000313" key="15">
    <source>
        <dbReference type="EMBL" id="PHI28693.1"/>
    </source>
</evidence>
<dbReference type="PANTHER" id="PTHR32071">
    <property type="entry name" value="TRANSCRIPTIONAL REGULATORY PROTEIN"/>
    <property type="match status" value="1"/>
</dbReference>
<dbReference type="EMBL" id="PDDX01000001">
    <property type="protein sequence ID" value="PHI28693.1"/>
    <property type="molecule type" value="Genomic_DNA"/>
</dbReference>
<dbReference type="InterPro" id="IPR002197">
    <property type="entry name" value="HTH_Fis"/>
</dbReference>
<dbReference type="OrthoDB" id="9804019at2"/>
<evidence type="ECO:0000256" key="5">
    <source>
        <dbReference type="ARBA" id="ARBA00022840"/>
    </source>
</evidence>
<evidence type="ECO:0000259" key="14">
    <source>
        <dbReference type="PROSITE" id="PS50110"/>
    </source>
</evidence>
<accession>A0A2C6DIW6</accession>
<comment type="caution">
    <text evidence="15">The sequence shown here is derived from an EMBL/GenBank/DDBJ whole genome shotgun (WGS) entry which is preliminary data.</text>
</comment>
<keyword evidence="9" id="KW-0010">Activator</keyword>
<dbReference type="InterPro" id="IPR058031">
    <property type="entry name" value="AAA_lid_NorR"/>
</dbReference>
<feature type="region of interest" description="Disordered" evidence="12">
    <location>
        <begin position="394"/>
        <end position="416"/>
    </location>
</feature>
<dbReference type="Gene3D" id="3.40.50.2300">
    <property type="match status" value="1"/>
</dbReference>
<keyword evidence="6" id="KW-0902">Two-component regulatory system</keyword>
<dbReference type="SUPFAM" id="SSF52540">
    <property type="entry name" value="P-loop containing nucleoside triphosphate hydrolases"/>
    <property type="match status" value="1"/>
</dbReference>
<keyword evidence="16" id="KW-1185">Reference proteome</keyword>
<dbReference type="Pfam" id="PF00072">
    <property type="entry name" value="Response_reg"/>
    <property type="match status" value="1"/>
</dbReference>
<evidence type="ECO:0000259" key="13">
    <source>
        <dbReference type="PROSITE" id="PS50045"/>
    </source>
</evidence>
<dbReference type="InterPro" id="IPR025944">
    <property type="entry name" value="Sigma_54_int_dom_CS"/>
</dbReference>
<dbReference type="InterPro" id="IPR001789">
    <property type="entry name" value="Sig_transdc_resp-reg_receiver"/>
</dbReference>
<dbReference type="NCBIfam" id="NF008469">
    <property type="entry name" value="PRK11361.1"/>
    <property type="match status" value="1"/>
</dbReference>
<dbReference type="InterPro" id="IPR025662">
    <property type="entry name" value="Sigma_54_int_dom_ATP-bd_1"/>
</dbReference>
<dbReference type="GO" id="GO:0043565">
    <property type="term" value="F:sequence-specific DNA binding"/>
    <property type="evidence" value="ECO:0007669"/>
    <property type="project" value="InterPro"/>
</dbReference>
<evidence type="ECO:0000313" key="16">
    <source>
        <dbReference type="Proteomes" id="UP000224974"/>
    </source>
</evidence>
<dbReference type="RefSeq" id="WP_029095555.1">
    <property type="nucleotide sequence ID" value="NZ_PDDX01000001.1"/>
</dbReference>
<evidence type="ECO:0000256" key="12">
    <source>
        <dbReference type="SAM" id="MobiDB-lite"/>
    </source>
</evidence>
<dbReference type="Pfam" id="PF00158">
    <property type="entry name" value="Sigma54_activat"/>
    <property type="match status" value="1"/>
</dbReference>
<dbReference type="SMART" id="SM00448">
    <property type="entry name" value="REC"/>
    <property type="match status" value="1"/>
</dbReference>
<dbReference type="PROSITE" id="PS50045">
    <property type="entry name" value="SIGMA54_INTERACT_4"/>
    <property type="match status" value="1"/>
</dbReference>
<proteinExistence type="predicted"/>
<sequence length="463" mass="52395">MKKSYRILIVDDEENVRRMLTAAFTLDGHQPICAADGQQALEVFGQQKPDIVLMDIRMPRLGGMEALQVMRKTHQEIPVILMTAYAAVETAVEALRFGAFDYVIKPFDLDELKLLINRALQLRSMKQEINLLHRELSDSYQWDRILTNSTKMMELCRDTAKIAQSNASVLITGESGTGKELIAKAIHYNSARAKGPFIKINCGALPESLLESELFGHEKGAFTGAQMQRQGLFERANQGTLLLDEVGEMPHNLQVKLLRVLQEREFERLGGSQTIKTDIRLIAATNRNLAAMVEQGEFRQDLFYRLNVIHLSPIPLRERPEDISLLAQHFLQKFSAENGKEMIELDASTLAALESYSWPGNVRELANAIERAVIMSTGFIMFPDDLPEHLLQRHSTENSTQRNSDPIHTSEQGQSLKESMKAYERELICVALANNQGNRVQTARVLGISRRALMYKLQEYNIE</sequence>
<dbReference type="Gene3D" id="3.40.50.300">
    <property type="entry name" value="P-loop containing nucleotide triphosphate hydrolases"/>
    <property type="match status" value="1"/>
</dbReference>
<evidence type="ECO:0000256" key="10">
    <source>
        <dbReference type="ARBA" id="ARBA00023163"/>
    </source>
</evidence>
<evidence type="ECO:0000256" key="1">
    <source>
        <dbReference type="ARBA" id="ARBA00004496"/>
    </source>
</evidence>
<dbReference type="InterPro" id="IPR009057">
    <property type="entry name" value="Homeodomain-like_sf"/>
</dbReference>
<dbReference type="STRING" id="1111728.GCA_000427805_03461"/>
<dbReference type="PANTHER" id="PTHR32071:SF117">
    <property type="entry name" value="PTS-DEPENDENT DIHYDROXYACETONE KINASE OPERON REGULATORY PROTEIN-RELATED"/>
    <property type="match status" value="1"/>
</dbReference>
<dbReference type="InterPro" id="IPR003593">
    <property type="entry name" value="AAA+_ATPase"/>
</dbReference>
<evidence type="ECO:0000256" key="6">
    <source>
        <dbReference type="ARBA" id="ARBA00023012"/>
    </source>
</evidence>
<feature type="domain" description="Sigma-54 factor interaction" evidence="13">
    <location>
        <begin position="145"/>
        <end position="374"/>
    </location>
</feature>
<dbReference type="CDD" id="cd00009">
    <property type="entry name" value="AAA"/>
    <property type="match status" value="1"/>
</dbReference>
<dbReference type="FunFam" id="3.40.50.2300:FF:000018">
    <property type="entry name" value="DNA-binding transcriptional regulator NtrC"/>
    <property type="match status" value="1"/>
</dbReference>
<dbReference type="InterPro" id="IPR002078">
    <property type="entry name" value="Sigma_54_int"/>
</dbReference>
<feature type="compositionally biased region" description="Polar residues" evidence="12">
    <location>
        <begin position="397"/>
        <end position="416"/>
    </location>
</feature>
<dbReference type="Proteomes" id="UP000224974">
    <property type="component" value="Unassembled WGS sequence"/>
</dbReference>
<dbReference type="GO" id="GO:0005737">
    <property type="term" value="C:cytoplasm"/>
    <property type="evidence" value="ECO:0007669"/>
    <property type="project" value="UniProtKB-SubCell"/>
</dbReference>
<dbReference type="FunFam" id="3.40.50.300:FF:000006">
    <property type="entry name" value="DNA-binding transcriptional regulator NtrC"/>
    <property type="match status" value="1"/>
</dbReference>
<keyword evidence="4" id="KW-0547">Nucleotide-binding</keyword>
<evidence type="ECO:0000256" key="7">
    <source>
        <dbReference type="ARBA" id="ARBA00023015"/>
    </source>
</evidence>
<reference evidence="16" key="1">
    <citation type="submission" date="2017-09" db="EMBL/GenBank/DDBJ databases">
        <title>FDA dAtabase for Regulatory Grade micrObial Sequences (FDA-ARGOS): Supporting development and validation of Infectious Disease Dx tests.</title>
        <authorList>
            <person name="Minogue T."/>
            <person name="Wolcott M."/>
            <person name="Wasieloski L."/>
            <person name="Aguilar W."/>
            <person name="Moore D."/>
            <person name="Tallon L."/>
            <person name="Sadzewicz L."/>
            <person name="Ott S."/>
            <person name="Zhao X."/>
            <person name="Nagaraj S."/>
            <person name="Vavikolanu K."/>
            <person name="Aluvathingal J."/>
            <person name="Nadendla S."/>
            <person name="Sichtig H."/>
        </authorList>
    </citation>
    <scope>NUCLEOTIDE SEQUENCE [LARGE SCALE GENOMIC DNA]</scope>
    <source>
        <strain evidence="16">FDAARGOS_387</strain>
    </source>
</reference>
<dbReference type="Gene3D" id="1.10.10.60">
    <property type="entry name" value="Homeodomain-like"/>
    <property type="match status" value="1"/>
</dbReference>
<keyword evidence="7" id="KW-0805">Transcription regulation</keyword>
<dbReference type="InterPro" id="IPR027417">
    <property type="entry name" value="P-loop_NTPase"/>
</dbReference>
<dbReference type="GO" id="GO:0006355">
    <property type="term" value="P:regulation of DNA-templated transcription"/>
    <property type="evidence" value="ECO:0007669"/>
    <property type="project" value="InterPro"/>
</dbReference>
<keyword evidence="10" id="KW-0804">Transcription</keyword>
<name>A0A2C6DIW6_9GAMM</name>
<evidence type="ECO:0000256" key="3">
    <source>
        <dbReference type="ARBA" id="ARBA00022553"/>
    </source>
</evidence>
<dbReference type="AlphaFoldDB" id="A0A2C6DIW6"/>
<dbReference type="GO" id="GO:0000160">
    <property type="term" value="P:phosphorelay signal transduction system"/>
    <property type="evidence" value="ECO:0007669"/>
    <property type="project" value="UniProtKB-KW"/>
</dbReference>
<evidence type="ECO:0000256" key="4">
    <source>
        <dbReference type="ARBA" id="ARBA00022741"/>
    </source>
</evidence>
<evidence type="ECO:0000256" key="11">
    <source>
        <dbReference type="PROSITE-ProRule" id="PRU00169"/>
    </source>
</evidence>
<keyword evidence="5" id="KW-0067">ATP-binding</keyword>
<gene>
    <name evidence="15" type="ORF">CRN84_04830</name>
</gene>
<protein>
    <submittedName>
        <fullName evidence="15">Sigma-54-dependent Fis family transcriptional regulator</fullName>
    </submittedName>
</protein>
<keyword evidence="3 11" id="KW-0597">Phosphoprotein</keyword>
<evidence type="ECO:0000256" key="2">
    <source>
        <dbReference type="ARBA" id="ARBA00022490"/>
    </source>
</evidence>
<dbReference type="Gene3D" id="1.10.8.60">
    <property type="match status" value="1"/>
</dbReference>
<dbReference type="PROSITE" id="PS00675">
    <property type="entry name" value="SIGMA54_INTERACT_1"/>
    <property type="match status" value="1"/>
</dbReference>
<comment type="subcellular location">
    <subcellularLocation>
        <location evidence="1">Cytoplasm</location>
    </subcellularLocation>
</comment>
<feature type="modified residue" description="4-aspartylphosphate" evidence="11">
    <location>
        <position position="55"/>
    </location>
</feature>
<evidence type="ECO:0000256" key="8">
    <source>
        <dbReference type="ARBA" id="ARBA00023125"/>
    </source>
</evidence>
<dbReference type="PROSITE" id="PS00688">
    <property type="entry name" value="SIGMA54_INTERACT_3"/>
    <property type="match status" value="1"/>
</dbReference>
<dbReference type="Pfam" id="PF02954">
    <property type="entry name" value="HTH_8"/>
    <property type="match status" value="1"/>
</dbReference>
<dbReference type="SUPFAM" id="SSF52172">
    <property type="entry name" value="CheY-like"/>
    <property type="match status" value="1"/>
</dbReference>
<evidence type="ECO:0000256" key="9">
    <source>
        <dbReference type="ARBA" id="ARBA00023159"/>
    </source>
</evidence>
<keyword evidence="2" id="KW-0963">Cytoplasm</keyword>